<dbReference type="GO" id="GO:0050660">
    <property type="term" value="F:flavin adenine dinucleotide binding"/>
    <property type="evidence" value="ECO:0007669"/>
    <property type="project" value="InterPro"/>
</dbReference>
<dbReference type="InterPro" id="IPR006091">
    <property type="entry name" value="Acyl-CoA_Oxase/DH_mid-dom"/>
</dbReference>
<dbReference type="PIRSF" id="PIRSF016578">
    <property type="entry name" value="HsaA"/>
    <property type="match status" value="1"/>
</dbReference>
<evidence type="ECO:0000259" key="6">
    <source>
        <dbReference type="Pfam" id="PF00441"/>
    </source>
</evidence>
<dbReference type="FunFam" id="1.20.140.10:FF:000001">
    <property type="entry name" value="Acyl-CoA dehydrogenase"/>
    <property type="match status" value="1"/>
</dbReference>
<dbReference type="FunFam" id="2.40.110.10:FF:000002">
    <property type="entry name" value="Acyl-CoA dehydrogenase fadE12"/>
    <property type="match status" value="1"/>
</dbReference>
<feature type="domain" description="Acyl-CoA dehydrogenase/oxidase C-terminal" evidence="6">
    <location>
        <begin position="238"/>
        <end position="383"/>
    </location>
</feature>
<keyword evidence="4" id="KW-0274">FAD</keyword>
<keyword evidence="5" id="KW-0560">Oxidoreductase</keyword>
<dbReference type="SUPFAM" id="SSF47203">
    <property type="entry name" value="Acyl-CoA dehydrogenase C-terminal domain-like"/>
    <property type="match status" value="1"/>
</dbReference>
<dbReference type="Pfam" id="PF02771">
    <property type="entry name" value="Acyl-CoA_dh_N"/>
    <property type="match status" value="1"/>
</dbReference>
<reference evidence="9 10" key="1">
    <citation type="journal article" date="2015" name="Stand. Genomic Sci.">
        <title>Genomic Encyclopedia of Bacterial and Archaeal Type Strains, Phase III: the genomes of soil and plant-associated and newly described type strains.</title>
        <authorList>
            <person name="Whitman W.B."/>
            <person name="Woyke T."/>
            <person name="Klenk H.P."/>
            <person name="Zhou Y."/>
            <person name="Lilburn T.G."/>
            <person name="Beck B.J."/>
            <person name="De Vos P."/>
            <person name="Vandamme P."/>
            <person name="Eisen J.A."/>
            <person name="Garrity G."/>
            <person name="Hugenholtz P."/>
            <person name="Kyrpides N.C."/>
        </authorList>
    </citation>
    <scope>NUCLEOTIDE SEQUENCE [LARGE SCALE GENOMIC DNA]</scope>
    <source>
        <strain evidence="9 10">DSM 64</strain>
    </source>
</reference>
<comment type="similarity">
    <text evidence="2">Belongs to the acyl-CoA dehydrogenase family.</text>
</comment>
<evidence type="ECO:0000256" key="2">
    <source>
        <dbReference type="ARBA" id="ARBA00009347"/>
    </source>
</evidence>
<dbReference type="InterPro" id="IPR009100">
    <property type="entry name" value="AcylCoA_DH/oxidase_NM_dom_sf"/>
</dbReference>
<dbReference type="Proteomes" id="UP000321485">
    <property type="component" value="Unassembled WGS sequence"/>
</dbReference>
<dbReference type="InterPro" id="IPR046373">
    <property type="entry name" value="Acyl-CoA_Oxase/DH_mid-dom_sf"/>
</dbReference>
<dbReference type="Pfam" id="PF00441">
    <property type="entry name" value="Acyl-CoA_dh_1"/>
    <property type="match status" value="1"/>
</dbReference>
<evidence type="ECO:0000256" key="5">
    <source>
        <dbReference type="ARBA" id="ARBA00023002"/>
    </source>
</evidence>
<dbReference type="InterPro" id="IPR036250">
    <property type="entry name" value="AcylCo_DH-like_C"/>
</dbReference>
<organism evidence="9 10">
    <name type="scientific">Acidovorax delafieldii</name>
    <name type="common">Pseudomonas delafieldii</name>
    <dbReference type="NCBI Taxonomy" id="47920"/>
    <lineage>
        <taxon>Bacteria</taxon>
        <taxon>Pseudomonadati</taxon>
        <taxon>Pseudomonadota</taxon>
        <taxon>Betaproteobacteria</taxon>
        <taxon>Burkholderiales</taxon>
        <taxon>Comamonadaceae</taxon>
        <taxon>Acidovorax</taxon>
    </lineage>
</organism>
<dbReference type="Pfam" id="PF02770">
    <property type="entry name" value="Acyl-CoA_dh_M"/>
    <property type="match status" value="1"/>
</dbReference>
<dbReference type="Gene3D" id="1.20.140.10">
    <property type="entry name" value="Butyryl-CoA Dehydrogenase, subunit A, domain 3"/>
    <property type="match status" value="1"/>
</dbReference>
<proteinExistence type="inferred from homology"/>
<dbReference type="Gene3D" id="2.40.110.10">
    <property type="entry name" value="Butyryl-CoA Dehydrogenase, subunit A, domain 2"/>
    <property type="match status" value="1"/>
</dbReference>
<evidence type="ECO:0000256" key="1">
    <source>
        <dbReference type="ARBA" id="ARBA00001974"/>
    </source>
</evidence>
<evidence type="ECO:0000313" key="10">
    <source>
        <dbReference type="Proteomes" id="UP000321485"/>
    </source>
</evidence>
<evidence type="ECO:0000256" key="3">
    <source>
        <dbReference type="ARBA" id="ARBA00022630"/>
    </source>
</evidence>
<comment type="caution">
    <text evidence="9">The sequence shown here is derived from an EMBL/GenBank/DDBJ whole genome shotgun (WGS) entry which is preliminary data.</text>
</comment>
<evidence type="ECO:0000256" key="4">
    <source>
        <dbReference type="ARBA" id="ARBA00022827"/>
    </source>
</evidence>
<dbReference type="InterPro" id="IPR009075">
    <property type="entry name" value="AcylCo_DH/oxidase_C"/>
</dbReference>
<evidence type="ECO:0000259" key="8">
    <source>
        <dbReference type="Pfam" id="PF02771"/>
    </source>
</evidence>
<dbReference type="InterPro" id="IPR037069">
    <property type="entry name" value="AcylCoA_DH/ox_N_sf"/>
</dbReference>
<dbReference type="PANTHER" id="PTHR43884">
    <property type="entry name" value="ACYL-COA DEHYDROGENASE"/>
    <property type="match status" value="1"/>
</dbReference>
<evidence type="ECO:0000259" key="7">
    <source>
        <dbReference type="Pfam" id="PF02770"/>
    </source>
</evidence>
<dbReference type="SUPFAM" id="SSF56645">
    <property type="entry name" value="Acyl-CoA dehydrogenase NM domain-like"/>
    <property type="match status" value="1"/>
</dbReference>
<feature type="domain" description="Acyl-CoA dehydrogenase/oxidase N-terminal" evidence="8">
    <location>
        <begin position="12"/>
        <end position="125"/>
    </location>
</feature>
<sequence length="385" mass="42216">MSQSLINTAGLTEDQRMMREGVLDLLSRHLPWEKVRKMDEAREFPHEAYNALAEAGYLGLFYPEELGGMGGTYKDIAVFLETLGYYYTGIAQAVTTSAIYAGMHVAKFGSPELKQEIIPKIISGQAKLALGMSEPGTGSDVAGIKTSAVRDGDDYVINGSKVWITCAHVADYIVAIVKTDTQARHNGISTILVPTKTPGVTIRPLSMLGRRTTHANEVFFDNVRVPAGNLFGGEGQAWKNIMKALGLERLGLAAISSGHCFKITEYARDYARDRIQFGKPISQFQVIQHKLADMMIMSETARQMTYRVADLLDSGFPVVQEASIAKIVATENNFKCADIGMQIMGGAGYSNEYDMQMFFRDSRVGPIGGGTSEIQRNIIAKQMDL</sequence>
<comment type="cofactor">
    <cofactor evidence="1">
        <name>FAD</name>
        <dbReference type="ChEBI" id="CHEBI:57692"/>
    </cofactor>
</comment>
<accession>A0A561XHQ0</accession>
<gene>
    <name evidence="9" type="ORF">ATF69_3232</name>
</gene>
<keyword evidence="3" id="KW-0285">Flavoprotein</keyword>
<dbReference type="EMBL" id="VJWE01000015">
    <property type="protein sequence ID" value="TWG35671.1"/>
    <property type="molecule type" value="Genomic_DNA"/>
</dbReference>
<dbReference type="RefSeq" id="WP_146871600.1">
    <property type="nucleotide sequence ID" value="NZ_VJWE01000015.1"/>
</dbReference>
<dbReference type="GO" id="GO:0003995">
    <property type="term" value="F:acyl-CoA dehydrogenase activity"/>
    <property type="evidence" value="ECO:0007669"/>
    <property type="project" value="TreeGrafter"/>
</dbReference>
<dbReference type="InterPro" id="IPR013786">
    <property type="entry name" value="AcylCoA_DH/ox_N"/>
</dbReference>
<dbReference type="PANTHER" id="PTHR43884:SF12">
    <property type="entry name" value="ISOVALERYL-COA DEHYDROGENASE, MITOCHONDRIAL-RELATED"/>
    <property type="match status" value="1"/>
</dbReference>
<evidence type="ECO:0000313" key="9">
    <source>
        <dbReference type="EMBL" id="TWG35671.1"/>
    </source>
</evidence>
<dbReference type="Gene3D" id="1.10.540.10">
    <property type="entry name" value="Acyl-CoA dehydrogenase/oxidase, N-terminal domain"/>
    <property type="match status" value="1"/>
</dbReference>
<protein>
    <submittedName>
        <fullName evidence="9">Alkylation response protein AidB-like acyl-CoA dehydrogenase</fullName>
    </submittedName>
</protein>
<dbReference type="AlphaFoldDB" id="A0A561XHQ0"/>
<name>A0A561XHQ0_ACIDE</name>
<dbReference type="GeneID" id="51112284"/>
<feature type="domain" description="Acyl-CoA oxidase/dehydrogenase middle" evidence="7">
    <location>
        <begin position="129"/>
        <end position="223"/>
    </location>
</feature>